<dbReference type="SMART" id="SM00986">
    <property type="entry name" value="UDG"/>
    <property type="match status" value="1"/>
</dbReference>
<dbReference type="BioCyc" id="EBAC796937-HMP:GMGH-1694-MONOMER"/>
<sequence length="209" mass="24373">MKKADTIINIKENCDNKNTSLEEIIEKLKKDERNKKFSQNAIPPILQIDSGAKILIIGQAPGKKVEETLIPFNDKSGEKLISWLGINKEIFYSKDIAIMPMDFYYPGKAKTGDLPPRAFIAQEYHQDIIRMMPNIKLTILIGKYSIFYYLKNKAKNNLTETVKHYKDYLPEYFPIVHPSPLNFRWQAKNPWFENEVVPKLQEIVKRILN</sequence>
<dbReference type="Pfam" id="PF03167">
    <property type="entry name" value="UDG"/>
    <property type="match status" value="1"/>
</dbReference>
<dbReference type="EMBL" id="AFZE01000009">
    <property type="protein sequence ID" value="EHL15715.1"/>
    <property type="molecule type" value="Genomic_DNA"/>
</dbReference>
<gene>
    <name evidence="3" type="ORF">HMPREF9629_01686</name>
</gene>
<dbReference type="PANTHER" id="PTHR42160:SF1">
    <property type="entry name" value="URACIL-DNA GLYCOSYLASE SUPERFAMILY PROTEIN"/>
    <property type="match status" value="1"/>
</dbReference>
<protein>
    <recommendedName>
        <fullName evidence="2">Uracil-DNA glycosylase-like domain-containing protein</fullName>
    </recommendedName>
</protein>
<name>G9WZT5_9FIRM</name>
<dbReference type="AlphaFoldDB" id="G9WZT5"/>
<dbReference type="PANTHER" id="PTHR42160">
    <property type="entry name" value="URACIL-DNA GLYCOSYLASE SUPERFAMILY PROTEIN"/>
    <property type="match status" value="1"/>
</dbReference>
<dbReference type="InterPro" id="IPR005122">
    <property type="entry name" value="Uracil-DNA_glycosylase-like"/>
</dbReference>
<organism evidence="3 4">
    <name type="scientific">Peptoanaerobacter stomatis</name>
    <dbReference type="NCBI Taxonomy" id="796937"/>
    <lineage>
        <taxon>Bacteria</taxon>
        <taxon>Bacillati</taxon>
        <taxon>Bacillota</taxon>
        <taxon>Clostridia</taxon>
        <taxon>Peptostreptococcales</taxon>
        <taxon>Filifactoraceae</taxon>
        <taxon>Peptoanaerobacter</taxon>
    </lineage>
</organism>
<keyword evidence="1" id="KW-0175">Coiled coil</keyword>
<dbReference type="Proteomes" id="UP000006437">
    <property type="component" value="Unassembled WGS sequence"/>
</dbReference>
<dbReference type="SUPFAM" id="SSF52141">
    <property type="entry name" value="Uracil-DNA glycosylase-like"/>
    <property type="match status" value="1"/>
</dbReference>
<evidence type="ECO:0000256" key="1">
    <source>
        <dbReference type="SAM" id="Coils"/>
    </source>
</evidence>
<feature type="coiled-coil region" evidence="1">
    <location>
        <begin position="11"/>
        <end position="41"/>
    </location>
</feature>
<dbReference type="InterPro" id="IPR036895">
    <property type="entry name" value="Uracil-DNA_glycosylase-like_sf"/>
</dbReference>
<reference evidence="3 4" key="1">
    <citation type="submission" date="2011-08" db="EMBL/GenBank/DDBJ databases">
        <title>The Genome Sequence of Eubacteriaceae bacterium ACC19a.</title>
        <authorList>
            <consortium name="The Broad Institute Genome Sequencing Platform"/>
            <person name="Earl A."/>
            <person name="Ward D."/>
            <person name="Feldgarden M."/>
            <person name="Gevers D."/>
            <person name="Sizova M."/>
            <person name="Hazen A."/>
            <person name="Epstein S."/>
            <person name="Young S.K."/>
            <person name="Zeng Q."/>
            <person name="Gargeya S."/>
            <person name="Fitzgerald M."/>
            <person name="Haas B."/>
            <person name="Abouelleil A."/>
            <person name="Alvarado L."/>
            <person name="Arachchi H.M."/>
            <person name="Berlin A."/>
            <person name="Brown A."/>
            <person name="Chapman S.B."/>
            <person name="Chen Z."/>
            <person name="Dunbar C."/>
            <person name="Freedman E."/>
            <person name="Gearin G."/>
            <person name="Gellesch M."/>
            <person name="Goldberg J."/>
            <person name="Griggs A."/>
            <person name="Gujja S."/>
            <person name="Heiman D."/>
            <person name="Howarth C."/>
            <person name="Larson L."/>
            <person name="Lui A."/>
            <person name="MacDonald P.J.P."/>
            <person name="Montmayeur A."/>
            <person name="Murphy C."/>
            <person name="Neiman D."/>
            <person name="Pearson M."/>
            <person name="Priest M."/>
            <person name="Roberts A."/>
            <person name="Saif S."/>
            <person name="Shea T."/>
            <person name="Shenoy N."/>
            <person name="Sisk P."/>
            <person name="Stolte C."/>
            <person name="Sykes S."/>
            <person name="Wortman J."/>
            <person name="Nusbaum C."/>
            <person name="Birren B."/>
        </authorList>
    </citation>
    <scope>NUCLEOTIDE SEQUENCE [LARGE SCALE GENOMIC DNA]</scope>
    <source>
        <strain evidence="3 4">ACC19a</strain>
    </source>
</reference>
<evidence type="ECO:0000259" key="2">
    <source>
        <dbReference type="SMART" id="SM00986"/>
    </source>
</evidence>
<comment type="caution">
    <text evidence="3">The sequence shown here is derived from an EMBL/GenBank/DDBJ whole genome shotgun (WGS) entry which is preliminary data.</text>
</comment>
<dbReference type="HOGENOM" id="CLU_075800_0_0_9"/>
<proteinExistence type="predicted"/>
<feature type="domain" description="Uracil-DNA glycosylase-like" evidence="2">
    <location>
        <begin position="45"/>
        <end position="201"/>
    </location>
</feature>
<dbReference type="Gene3D" id="3.40.470.10">
    <property type="entry name" value="Uracil-DNA glycosylase-like domain"/>
    <property type="match status" value="1"/>
</dbReference>
<dbReference type="InterPro" id="IPR047124">
    <property type="entry name" value="HI_0220.2"/>
</dbReference>
<dbReference type="RefSeq" id="WP_009525915.1">
    <property type="nucleotide sequence ID" value="NZ_JBQMYZ010000009.1"/>
</dbReference>
<accession>G9WZT5</accession>
<evidence type="ECO:0000313" key="4">
    <source>
        <dbReference type="Proteomes" id="UP000006437"/>
    </source>
</evidence>
<dbReference type="PATRIC" id="fig|796937.3.peg.879"/>
<dbReference type="SMART" id="SM00987">
    <property type="entry name" value="UreE_C"/>
    <property type="match status" value="1"/>
</dbReference>
<dbReference type="CDD" id="cd10033">
    <property type="entry name" value="UDG_like"/>
    <property type="match status" value="1"/>
</dbReference>
<evidence type="ECO:0000313" key="3">
    <source>
        <dbReference type="EMBL" id="EHL15715.1"/>
    </source>
</evidence>